<evidence type="ECO:0000256" key="1">
    <source>
        <dbReference type="SAM" id="SignalP"/>
    </source>
</evidence>
<dbReference type="GeneID" id="59332299"/>
<dbReference type="AlphaFoldDB" id="A0A8H6C9I4"/>
<proteinExistence type="predicted"/>
<protein>
    <submittedName>
        <fullName evidence="2">Uncharacterized protein</fullName>
    </submittedName>
</protein>
<evidence type="ECO:0000313" key="2">
    <source>
        <dbReference type="EMBL" id="KAF6219422.1"/>
    </source>
</evidence>
<sequence length="311" mass="33561">MYPSSMMLYLNVLGLITCSGGTTYAKPLQGTGGQLLTRSTNGPETNSYSLMSLANISSLSPNVSGQSNFDIQCERYKYGFVDDEILRDCETALPYMTGSYDITFVDNRDMKGNVLGLPYRQYGRQANCYYETVLMEGKATAHATMDQARNAAIHLLAQCGKQFQGGVASNIGDGNLALILGKYPLKPQCRGAMPADSLKHCGFIAFRMPAEDKIQLFGPASDPQTEMDLPCQMKSISCSLMIYSTSKTPVRSSNYAIWQAVAALMSVCVKDLQGGSVTGLGEDGSIFITLKHVASAPGIEVPETASLTIVR</sequence>
<evidence type="ECO:0000313" key="3">
    <source>
        <dbReference type="Proteomes" id="UP000593566"/>
    </source>
</evidence>
<dbReference type="RefSeq" id="XP_037148857.1">
    <property type="nucleotide sequence ID" value="XM_037294810.1"/>
</dbReference>
<gene>
    <name evidence="2" type="ORF">HO133_003888</name>
</gene>
<name>A0A8H6C9I4_9LECA</name>
<comment type="caution">
    <text evidence="2">The sequence shown here is derived from an EMBL/GenBank/DDBJ whole genome shotgun (WGS) entry which is preliminary data.</text>
</comment>
<keyword evidence="3" id="KW-1185">Reference proteome</keyword>
<organism evidence="2 3">
    <name type="scientific">Letharia lupina</name>
    <dbReference type="NCBI Taxonomy" id="560253"/>
    <lineage>
        <taxon>Eukaryota</taxon>
        <taxon>Fungi</taxon>
        <taxon>Dikarya</taxon>
        <taxon>Ascomycota</taxon>
        <taxon>Pezizomycotina</taxon>
        <taxon>Lecanoromycetes</taxon>
        <taxon>OSLEUM clade</taxon>
        <taxon>Lecanoromycetidae</taxon>
        <taxon>Lecanorales</taxon>
        <taxon>Lecanorineae</taxon>
        <taxon>Parmeliaceae</taxon>
        <taxon>Letharia</taxon>
    </lineage>
</organism>
<dbReference type="EMBL" id="JACCJB010000019">
    <property type="protein sequence ID" value="KAF6219422.1"/>
    <property type="molecule type" value="Genomic_DNA"/>
</dbReference>
<accession>A0A8H6C9I4</accession>
<keyword evidence="1" id="KW-0732">Signal</keyword>
<feature type="chain" id="PRO_5034889343" evidence="1">
    <location>
        <begin position="22"/>
        <end position="311"/>
    </location>
</feature>
<dbReference type="Proteomes" id="UP000593566">
    <property type="component" value="Unassembled WGS sequence"/>
</dbReference>
<reference evidence="2 3" key="1">
    <citation type="journal article" date="2020" name="Genomics">
        <title>Complete, high-quality genomes from long-read metagenomic sequencing of two wolf lichen thalli reveals enigmatic genome architecture.</title>
        <authorList>
            <person name="McKenzie S.K."/>
            <person name="Walston R.F."/>
            <person name="Allen J.L."/>
        </authorList>
    </citation>
    <scope>NUCLEOTIDE SEQUENCE [LARGE SCALE GENOMIC DNA]</scope>
    <source>
        <strain evidence="2">WasteWater1</strain>
    </source>
</reference>
<feature type="signal peptide" evidence="1">
    <location>
        <begin position="1"/>
        <end position="21"/>
    </location>
</feature>